<evidence type="ECO:0000256" key="3">
    <source>
        <dbReference type="ARBA" id="ARBA00023125"/>
    </source>
</evidence>
<dbReference type="PANTHER" id="PTHR30537:SF81">
    <property type="entry name" value="TRANSCRIPTIONAL REGULATOR-RELATED"/>
    <property type="match status" value="1"/>
</dbReference>
<dbReference type="PANTHER" id="PTHR30537">
    <property type="entry name" value="HTH-TYPE TRANSCRIPTIONAL REGULATOR"/>
    <property type="match status" value="1"/>
</dbReference>
<dbReference type="InterPro" id="IPR000847">
    <property type="entry name" value="LysR_HTH_N"/>
</dbReference>
<comment type="similarity">
    <text evidence="1">Belongs to the LysR transcriptional regulatory family.</text>
</comment>
<organism evidence="7 8">
    <name type="scientific">Luteimonas rhizosphaericola</name>
    <dbReference type="NCBI Taxonomy" id="3042024"/>
    <lineage>
        <taxon>Bacteria</taxon>
        <taxon>Pseudomonadati</taxon>
        <taxon>Pseudomonadota</taxon>
        <taxon>Gammaproteobacteria</taxon>
        <taxon>Lysobacterales</taxon>
        <taxon>Lysobacteraceae</taxon>
        <taxon>Luteimonas</taxon>
    </lineage>
</organism>
<protein>
    <submittedName>
        <fullName evidence="7">LysR family transcriptional regulator</fullName>
    </submittedName>
</protein>
<evidence type="ECO:0000313" key="7">
    <source>
        <dbReference type="EMBL" id="MDH5830093.1"/>
    </source>
</evidence>
<evidence type="ECO:0000313" key="8">
    <source>
        <dbReference type="Proteomes" id="UP001156831"/>
    </source>
</evidence>
<dbReference type="Proteomes" id="UP001156831">
    <property type="component" value="Unassembled WGS sequence"/>
</dbReference>
<evidence type="ECO:0000256" key="2">
    <source>
        <dbReference type="ARBA" id="ARBA00023015"/>
    </source>
</evidence>
<dbReference type="Gene3D" id="1.10.10.10">
    <property type="entry name" value="Winged helix-like DNA-binding domain superfamily/Winged helix DNA-binding domain"/>
    <property type="match status" value="1"/>
</dbReference>
<dbReference type="RefSeq" id="WP_280600556.1">
    <property type="nucleotide sequence ID" value="NZ_JARXRN010000020.1"/>
</dbReference>
<evidence type="ECO:0000256" key="5">
    <source>
        <dbReference type="SAM" id="MobiDB-lite"/>
    </source>
</evidence>
<evidence type="ECO:0000256" key="4">
    <source>
        <dbReference type="ARBA" id="ARBA00023163"/>
    </source>
</evidence>
<reference evidence="7 8" key="1">
    <citation type="submission" date="2023-04" db="EMBL/GenBank/DDBJ databases">
        <title>Luteimonas sp. M1R5S18.</title>
        <authorList>
            <person name="Sun J.-Q."/>
        </authorList>
    </citation>
    <scope>NUCLEOTIDE SEQUENCE [LARGE SCALE GENOMIC DNA]</scope>
    <source>
        <strain evidence="7 8">M1R5S18</strain>
    </source>
</reference>
<comment type="caution">
    <text evidence="7">The sequence shown here is derived from an EMBL/GenBank/DDBJ whole genome shotgun (WGS) entry which is preliminary data.</text>
</comment>
<dbReference type="SUPFAM" id="SSF53850">
    <property type="entry name" value="Periplasmic binding protein-like II"/>
    <property type="match status" value="1"/>
</dbReference>
<keyword evidence="4" id="KW-0804">Transcription</keyword>
<dbReference type="Pfam" id="PF00126">
    <property type="entry name" value="HTH_1"/>
    <property type="match status" value="1"/>
</dbReference>
<keyword evidence="8" id="KW-1185">Reference proteome</keyword>
<feature type="region of interest" description="Disordered" evidence="5">
    <location>
        <begin position="298"/>
        <end position="322"/>
    </location>
</feature>
<accession>A0ABT6JHE0</accession>
<dbReference type="InterPro" id="IPR058163">
    <property type="entry name" value="LysR-type_TF_proteobact-type"/>
</dbReference>
<dbReference type="InterPro" id="IPR036390">
    <property type="entry name" value="WH_DNA-bd_sf"/>
</dbReference>
<evidence type="ECO:0000256" key="1">
    <source>
        <dbReference type="ARBA" id="ARBA00009437"/>
    </source>
</evidence>
<keyword evidence="2" id="KW-0805">Transcription regulation</keyword>
<dbReference type="InterPro" id="IPR036388">
    <property type="entry name" value="WH-like_DNA-bd_sf"/>
</dbReference>
<dbReference type="EMBL" id="JARXRN010000020">
    <property type="protein sequence ID" value="MDH5830093.1"/>
    <property type="molecule type" value="Genomic_DNA"/>
</dbReference>
<evidence type="ECO:0000259" key="6">
    <source>
        <dbReference type="PROSITE" id="PS50931"/>
    </source>
</evidence>
<dbReference type="SUPFAM" id="SSF46785">
    <property type="entry name" value="Winged helix' DNA-binding domain"/>
    <property type="match status" value="1"/>
</dbReference>
<name>A0ABT6JHE0_9GAMM</name>
<dbReference type="Pfam" id="PF03466">
    <property type="entry name" value="LysR_substrate"/>
    <property type="match status" value="1"/>
</dbReference>
<sequence>MDRVGDIALFLQVLDHGSISAAARHLDLSVAVASQRLKRLERDLGVRLLHRTTRRLHPTPEGLALAQEGRALVEELGLLGERLRQRGGEVAGTLRVTAPASFGRQYIAPLMAGFLAAHPGLRVSLDLDDRVVDLVGAGFDLAIRIGRLDDSDLVSRQLVANERVLCASPDYLRRRGEPDGPAALARHDCLLLTGRDGRRELWRLGDGNGGTVDVRVRGRFESNYGEVLREAAVAGLGIALHSVWHVHRDLAAGRLRVVLPGHPPPPSGIHAVMPGRTLVPPRVRAFVAHLAAHFAPPPWGAAPGGPEASDARGVARKSLKPL</sequence>
<gene>
    <name evidence="7" type="ORF">QFW80_06120</name>
</gene>
<dbReference type="Gene3D" id="3.40.190.290">
    <property type="match status" value="1"/>
</dbReference>
<feature type="domain" description="HTH lysR-type" evidence="6">
    <location>
        <begin position="1"/>
        <end position="59"/>
    </location>
</feature>
<keyword evidence="3" id="KW-0238">DNA-binding</keyword>
<dbReference type="InterPro" id="IPR005119">
    <property type="entry name" value="LysR_subst-bd"/>
</dbReference>
<dbReference type="PROSITE" id="PS50931">
    <property type="entry name" value="HTH_LYSR"/>
    <property type="match status" value="1"/>
</dbReference>
<dbReference type="CDD" id="cd08422">
    <property type="entry name" value="PBP2_CrgA_like"/>
    <property type="match status" value="1"/>
</dbReference>
<proteinExistence type="inferred from homology"/>